<protein>
    <submittedName>
        <fullName evidence="2">Uncharacterized protein</fullName>
    </submittedName>
</protein>
<keyword evidence="1" id="KW-0812">Transmembrane</keyword>
<evidence type="ECO:0000256" key="1">
    <source>
        <dbReference type="SAM" id="Phobius"/>
    </source>
</evidence>
<dbReference type="RefSeq" id="WP_203679672.1">
    <property type="nucleotide sequence ID" value="NZ_BOMW01000024.1"/>
</dbReference>
<dbReference type="AlphaFoldDB" id="A0A919N699"/>
<evidence type="ECO:0000313" key="3">
    <source>
        <dbReference type="Proteomes" id="UP000629619"/>
    </source>
</evidence>
<reference evidence="2" key="1">
    <citation type="submission" date="2021-01" db="EMBL/GenBank/DDBJ databases">
        <title>Whole genome shotgun sequence of Actinoplanes siamensis NBRC 109076.</title>
        <authorList>
            <person name="Komaki H."/>
            <person name="Tamura T."/>
        </authorList>
    </citation>
    <scope>NUCLEOTIDE SEQUENCE</scope>
    <source>
        <strain evidence="2">NBRC 109076</strain>
    </source>
</reference>
<feature type="transmembrane region" description="Helical" evidence="1">
    <location>
        <begin position="45"/>
        <end position="66"/>
    </location>
</feature>
<name>A0A919N699_9ACTN</name>
<organism evidence="2 3">
    <name type="scientific">Actinoplanes siamensis</name>
    <dbReference type="NCBI Taxonomy" id="1223317"/>
    <lineage>
        <taxon>Bacteria</taxon>
        <taxon>Bacillati</taxon>
        <taxon>Actinomycetota</taxon>
        <taxon>Actinomycetes</taxon>
        <taxon>Micromonosporales</taxon>
        <taxon>Micromonosporaceae</taxon>
        <taxon>Actinoplanes</taxon>
    </lineage>
</organism>
<dbReference type="Proteomes" id="UP000629619">
    <property type="component" value="Unassembled WGS sequence"/>
</dbReference>
<sequence>MTDDRLDRLVRDADPYRVRDLDGADQELLEEIMSTPDVVRKRRRLLVPLATAAAVTGVVAAGAVLARERSTTEYAAPLPNISIAAPAADAWEFALKAAEENPRLLITEPGWKITSVYGFADESGDIFFENGKRSLNITWYPAKYYQSYYTDRLAVSKPQPSAIGDWAGDVFTYGDSDFALLLHARDGSFAELRTSDNWTRAGFDALLTKIQRVDATTFIAAMPPEIVTPARAAEAANKVLADVPMPPNFDTGRLLTFGTNDPYQFGAQVTAQVGCAWIAEWERADRVGDTTARAKAAKAMRSSHDWKVLRSMVDEGDWAEGFWRMADKVAAGKVTPDFRKSLDCD</sequence>
<keyword evidence="1" id="KW-1133">Transmembrane helix</keyword>
<comment type="caution">
    <text evidence="2">The sequence shown here is derived from an EMBL/GenBank/DDBJ whole genome shotgun (WGS) entry which is preliminary data.</text>
</comment>
<keyword evidence="3" id="KW-1185">Reference proteome</keyword>
<evidence type="ECO:0000313" key="2">
    <source>
        <dbReference type="EMBL" id="GIF05141.1"/>
    </source>
</evidence>
<keyword evidence="1" id="KW-0472">Membrane</keyword>
<accession>A0A919N699</accession>
<dbReference type="EMBL" id="BOMW01000024">
    <property type="protein sequence ID" value="GIF05141.1"/>
    <property type="molecule type" value="Genomic_DNA"/>
</dbReference>
<proteinExistence type="predicted"/>
<gene>
    <name evidence="2" type="ORF">Asi03nite_26790</name>
</gene>